<proteinExistence type="predicted"/>
<gene>
    <name evidence="1" type="ORF">HMPREF1129_1291</name>
</gene>
<evidence type="ECO:0000313" key="1">
    <source>
        <dbReference type="EMBL" id="EJN86306.1"/>
    </source>
</evidence>
<dbReference type="AlphaFoldDB" id="J3JLM1"/>
<name>J3JLM1_ACTNH</name>
<protein>
    <submittedName>
        <fullName evidence="1">Uncharacterized protein</fullName>
    </submittedName>
</protein>
<reference evidence="1 2" key="1">
    <citation type="submission" date="2012-07" db="EMBL/GenBank/DDBJ databases">
        <authorList>
            <person name="Durkin A.S."/>
            <person name="McCorrison J."/>
            <person name="Torralba M."/>
            <person name="Gillis M."/>
            <person name="Methe B."/>
            <person name="Sutton G."/>
            <person name="Nelson K.E."/>
        </authorList>
    </citation>
    <scope>NUCLEOTIDE SEQUENCE [LARGE SCALE GENOMIC DNA]</scope>
    <source>
        <strain evidence="2">ATCC 12104 / DSM 43013 / CCUG 2238 / JCM 8349 / NCTC 10301 / Howell 279</strain>
    </source>
</reference>
<comment type="caution">
    <text evidence="1">The sequence shown here is derived from an EMBL/GenBank/DDBJ whole genome shotgun (WGS) entry which is preliminary data.</text>
</comment>
<sequence length="37" mass="4043">MDVLQIRGDRIEADRPVLTHCLSSRSTASVPVDACTE</sequence>
<evidence type="ECO:0000313" key="2">
    <source>
        <dbReference type="Proteomes" id="UP000007814"/>
    </source>
</evidence>
<dbReference type="EMBL" id="ALJK01000001">
    <property type="protein sequence ID" value="EJN86306.1"/>
    <property type="molecule type" value="Genomic_DNA"/>
</dbReference>
<dbReference type="Proteomes" id="UP000007814">
    <property type="component" value="Unassembled WGS sequence"/>
</dbReference>
<accession>J3JLM1</accession>
<organism evidence="1 2">
    <name type="scientific">Actinomyces naeslundii (strain ATCC 12104 / DSM 43013 / CCUG 2238 / JCM 8349 / NCTC 10301 / Howell 279)</name>
    <dbReference type="NCBI Taxonomy" id="1115803"/>
    <lineage>
        <taxon>Bacteria</taxon>
        <taxon>Bacillati</taxon>
        <taxon>Actinomycetota</taxon>
        <taxon>Actinomycetes</taxon>
        <taxon>Actinomycetales</taxon>
        <taxon>Actinomycetaceae</taxon>
        <taxon>Actinomyces</taxon>
    </lineage>
</organism>